<evidence type="ECO:0000256" key="3">
    <source>
        <dbReference type="SAM" id="SignalP"/>
    </source>
</evidence>
<dbReference type="AlphaFoldDB" id="A0A8J2WLC7"/>
<feature type="chain" id="PRO_5035298498" description="FG-GAP repeat protein" evidence="3">
    <location>
        <begin position="16"/>
        <end position="772"/>
    </location>
</feature>
<keyword evidence="1 3" id="KW-0732">Signal</keyword>
<evidence type="ECO:0000256" key="1">
    <source>
        <dbReference type="ARBA" id="ARBA00022729"/>
    </source>
</evidence>
<feature type="transmembrane region" description="Helical" evidence="2">
    <location>
        <begin position="652"/>
        <end position="672"/>
    </location>
</feature>
<proteinExistence type="predicted"/>
<dbReference type="SUPFAM" id="SSF69318">
    <property type="entry name" value="Integrin alpha N-terminal domain"/>
    <property type="match status" value="1"/>
</dbReference>
<protein>
    <recommendedName>
        <fullName evidence="6">FG-GAP repeat protein</fullName>
    </recommendedName>
</protein>
<reference evidence="4" key="1">
    <citation type="submission" date="2021-11" db="EMBL/GenBank/DDBJ databases">
        <authorList>
            <consortium name="Genoscope - CEA"/>
            <person name="William W."/>
        </authorList>
    </citation>
    <scope>NUCLEOTIDE SEQUENCE</scope>
</reference>
<dbReference type="InterPro" id="IPR013517">
    <property type="entry name" value="FG-GAP"/>
</dbReference>
<dbReference type="InterPro" id="IPR028994">
    <property type="entry name" value="Integrin_alpha_N"/>
</dbReference>
<dbReference type="Pfam" id="PF13517">
    <property type="entry name" value="FG-GAP_3"/>
    <property type="match status" value="2"/>
</dbReference>
<sequence length="772" mass="83372">MWLLLLAATLRTIVAANCSLTQPEDVRLAAALDLATAGCGTVVYTTLAYGPGTRLPHPGTRLAEMAREGSACYIVVAGAASAASLAAHCDVRPWRVVTAGGASGRRASRAVKLRPLLFFRNARYLVFVDWKLRLLRVPSSLVAAMLRDAGFAAFRHPMGSISLIFAALAAAATSPRQSHRELKLTSRVDHAPPEESLNYWRYVVDDGLENPEALAAADLDGDGQPEIMVGSEPDVTVHRVGAGGATGTWVRSVAATATEPGEDLTFDNVFTTLCPADLDGDGDVDFVAGGLENVILAWYENADGAGETWRARVILADIDEGTWEVSVGDVDGDGDLDVLTASRWSRATMVAWYENDGNATGWTDRVVSDRFPTRGATGAATADVDGDNVNDVVVAAVDDQYIVWFHVDDIRTDRELWSYEPIVEGVQVPVDTWAGDFDGDGDVDVVCATTGDGKVTWYENLGSSMGDASWATHHIATDARSVKEIFVGDVDDDGQPDVLSANFEDGAVVWYQTFVVDGTRTWTAGAVVDDVPGAIAVVGADVDGDGDLDLVAVDRASLSNAEAADTATDSVTWYDMHLVPFPTASPTITFKPTDAPLPLPTPRPTALPTPVDPLRPTHARTLVPTCLPTQATLPPTPFDFYKHFLKRYREQLAIAALAVVAAFAIRAFVLAIKPCVLRIEPYYMPAITAAHKEWLKSDVRKFLCYCCPECCRGRPPEDPLNPRDGVKLAGDYEIPVRVVYDEPRGRGKIELIHTGTREITFFQKGEYYSCYS</sequence>
<dbReference type="EMBL" id="CAKKNE010000003">
    <property type="protein sequence ID" value="CAH0372720.1"/>
    <property type="molecule type" value="Genomic_DNA"/>
</dbReference>
<organism evidence="4 5">
    <name type="scientific">Pelagomonas calceolata</name>
    <dbReference type="NCBI Taxonomy" id="35677"/>
    <lineage>
        <taxon>Eukaryota</taxon>
        <taxon>Sar</taxon>
        <taxon>Stramenopiles</taxon>
        <taxon>Ochrophyta</taxon>
        <taxon>Pelagophyceae</taxon>
        <taxon>Pelagomonadales</taxon>
        <taxon>Pelagomonadaceae</taxon>
        <taxon>Pelagomonas</taxon>
    </lineage>
</organism>
<keyword evidence="2" id="KW-1133">Transmembrane helix</keyword>
<evidence type="ECO:0008006" key="6">
    <source>
        <dbReference type="Google" id="ProtNLM"/>
    </source>
</evidence>
<keyword evidence="5" id="KW-1185">Reference proteome</keyword>
<gene>
    <name evidence="4" type="ORF">PECAL_3P27410</name>
</gene>
<dbReference type="PANTHER" id="PTHR44103">
    <property type="entry name" value="PROPROTEIN CONVERTASE P"/>
    <property type="match status" value="1"/>
</dbReference>
<comment type="caution">
    <text evidence="4">The sequence shown here is derived from an EMBL/GenBank/DDBJ whole genome shotgun (WGS) entry which is preliminary data.</text>
</comment>
<feature type="signal peptide" evidence="3">
    <location>
        <begin position="1"/>
        <end position="15"/>
    </location>
</feature>
<dbReference type="Proteomes" id="UP000789595">
    <property type="component" value="Unassembled WGS sequence"/>
</dbReference>
<keyword evidence="2" id="KW-0812">Transmembrane</keyword>
<evidence type="ECO:0000313" key="4">
    <source>
        <dbReference type="EMBL" id="CAH0372720.1"/>
    </source>
</evidence>
<dbReference type="OrthoDB" id="10022113at2759"/>
<evidence type="ECO:0000256" key="2">
    <source>
        <dbReference type="SAM" id="Phobius"/>
    </source>
</evidence>
<dbReference type="PANTHER" id="PTHR44103:SF1">
    <property type="entry name" value="PROPROTEIN CONVERTASE P"/>
    <property type="match status" value="1"/>
</dbReference>
<keyword evidence="2" id="KW-0472">Membrane</keyword>
<dbReference type="Gene3D" id="2.130.10.130">
    <property type="entry name" value="Integrin alpha, N-terminal"/>
    <property type="match status" value="1"/>
</dbReference>
<evidence type="ECO:0000313" key="5">
    <source>
        <dbReference type="Proteomes" id="UP000789595"/>
    </source>
</evidence>
<name>A0A8J2WLC7_9STRA</name>
<accession>A0A8J2WLC7</accession>